<feature type="domain" description="UspA" evidence="5">
    <location>
        <begin position="3"/>
        <end position="122"/>
    </location>
</feature>
<keyword evidence="7" id="KW-1185">Reference proteome</keyword>
<feature type="domain" description="UspA" evidence="5">
    <location>
        <begin position="130"/>
        <end position="263"/>
    </location>
</feature>
<evidence type="ECO:0000256" key="1">
    <source>
        <dbReference type="ARBA" id="ARBA00004496"/>
    </source>
</evidence>
<dbReference type="Gene3D" id="3.40.50.620">
    <property type="entry name" value="HUPs"/>
    <property type="match status" value="2"/>
</dbReference>
<comment type="similarity">
    <text evidence="2">Belongs to the universal stress protein A family.</text>
</comment>
<evidence type="ECO:0000256" key="4">
    <source>
        <dbReference type="ARBA" id="ARBA00022490"/>
    </source>
</evidence>
<dbReference type="GO" id="GO:0005737">
    <property type="term" value="C:cytoplasm"/>
    <property type="evidence" value="ECO:0007669"/>
    <property type="project" value="UniProtKB-SubCell"/>
</dbReference>
<dbReference type="CDD" id="cd00293">
    <property type="entry name" value="USP-like"/>
    <property type="match status" value="2"/>
</dbReference>
<dbReference type="PRINTS" id="PR01438">
    <property type="entry name" value="UNVRSLSTRESS"/>
</dbReference>
<evidence type="ECO:0000256" key="3">
    <source>
        <dbReference type="ARBA" id="ARBA00011738"/>
    </source>
</evidence>
<accession>A0A9X2AT96</accession>
<protein>
    <submittedName>
        <fullName evidence="6">Universal stress protein</fullName>
    </submittedName>
</protein>
<evidence type="ECO:0000259" key="5">
    <source>
        <dbReference type="Pfam" id="PF00582"/>
    </source>
</evidence>
<name>A0A9X2AT96_9GAMM</name>
<evidence type="ECO:0000256" key="2">
    <source>
        <dbReference type="ARBA" id="ARBA00008791"/>
    </source>
</evidence>
<dbReference type="AlphaFoldDB" id="A0A9X2AT96"/>
<comment type="subunit">
    <text evidence="3">Homodimer.</text>
</comment>
<comment type="caution">
    <text evidence="6">The sequence shown here is derived from an EMBL/GenBank/DDBJ whole genome shotgun (WGS) entry which is preliminary data.</text>
</comment>
<dbReference type="SUPFAM" id="SSF52402">
    <property type="entry name" value="Adenine nucleotide alpha hydrolases-like"/>
    <property type="match status" value="2"/>
</dbReference>
<proteinExistence type="inferred from homology"/>
<evidence type="ECO:0000313" key="6">
    <source>
        <dbReference type="EMBL" id="MCJ0974824.1"/>
    </source>
</evidence>
<dbReference type="InterPro" id="IPR006015">
    <property type="entry name" value="Universal_stress_UspA"/>
</dbReference>
<dbReference type="InterPro" id="IPR014729">
    <property type="entry name" value="Rossmann-like_a/b/a_fold"/>
</dbReference>
<dbReference type="InterPro" id="IPR006016">
    <property type="entry name" value="UspA"/>
</dbReference>
<reference evidence="6" key="1">
    <citation type="submission" date="2022-03" db="EMBL/GenBank/DDBJ databases">
        <title>Pseudomonas marianensis sp. nov., a marine bacterium isolated from deep-sea sediments of the Mariana Trench.</title>
        <authorList>
            <person name="Wei Y."/>
        </authorList>
    </citation>
    <scope>NUCLEOTIDE SEQUENCE</scope>
    <source>
        <strain evidence="6">PS1</strain>
    </source>
</reference>
<dbReference type="PANTHER" id="PTHR46268:SF23">
    <property type="entry name" value="UNIVERSAL STRESS PROTEIN A-RELATED"/>
    <property type="match status" value="1"/>
</dbReference>
<gene>
    <name evidence="6" type="ORF">MST27_15740</name>
</gene>
<dbReference type="Pfam" id="PF00582">
    <property type="entry name" value="Usp"/>
    <property type="match status" value="2"/>
</dbReference>
<dbReference type="EMBL" id="JALGRD010000008">
    <property type="protein sequence ID" value="MCJ0974824.1"/>
    <property type="molecule type" value="Genomic_DNA"/>
</dbReference>
<dbReference type="PANTHER" id="PTHR46268">
    <property type="entry name" value="STRESS RESPONSE PROTEIN NHAX"/>
    <property type="match status" value="1"/>
</dbReference>
<dbReference type="RefSeq" id="WP_243606883.1">
    <property type="nucleotide sequence ID" value="NZ_JALGRD010000008.1"/>
</dbReference>
<evidence type="ECO:0000313" key="7">
    <source>
        <dbReference type="Proteomes" id="UP001139682"/>
    </source>
</evidence>
<dbReference type="Proteomes" id="UP001139682">
    <property type="component" value="Unassembled WGS sequence"/>
</dbReference>
<sequence length="263" mass="28374">MYQILVAHDLSPEADRALARGARLARSSGGRLDVVHVLDEHADSARTQHPREQLQARLAELGLGQVPLWFRPGHVAEAIITQTAGLQADLLILGRHHRQSPSGFAGTTLERILLACPVPVLLAVDAPDPYSRALAALDFSHCASRALRHAWRLMSAGGVLTALNVHEVAEVHGADEADLALQRELFDQLLADLRGELPDNGARLDARLRQGERSNCLDAAVAELKPQLLAFGGHSRGEISEALLGSQTRAYLGQPPCDVLIAR</sequence>
<keyword evidence="4" id="KW-0963">Cytoplasm</keyword>
<comment type="subcellular location">
    <subcellularLocation>
        <location evidence="1">Cytoplasm</location>
    </subcellularLocation>
</comment>
<organism evidence="6 7">
    <name type="scientific">Stutzerimonas marianensis</name>
    <dbReference type="NCBI Taxonomy" id="2929513"/>
    <lineage>
        <taxon>Bacteria</taxon>
        <taxon>Pseudomonadati</taxon>
        <taxon>Pseudomonadota</taxon>
        <taxon>Gammaproteobacteria</taxon>
        <taxon>Pseudomonadales</taxon>
        <taxon>Pseudomonadaceae</taxon>
        <taxon>Stutzerimonas</taxon>
    </lineage>
</organism>